<feature type="non-terminal residue" evidence="9">
    <location>
        <position position="1"/>
    </location>
</feature>
<evidence type="ECO:0000256" key="8">
    <source>
        <dbReference type="RuleBase" id="RU004336"/>
    </source>
</evidence>
<evidence type="ECO:0000256" key="6">
    <source>
        <dbReference type="ARBA" id="ARBA00023295"/>
    </source>
</evidence>
<dbReference type="Gramene" id="EFJ23720">
    <property type="protein sequence ID" value="EFJ23720"/>
    <property type="gene ID" value="SELMODRAFT_102512"/>
</dbReference>
<dbReference type="PROSITE" id="PS00587">
    <property type="entry name" value="GLYCOSYL_HYDROL_F17"/>
    <property type="match status" value="1"/>
</dbReference>
<dbReference type="OrthoDB" id="77201at2759"/>
<dbReference type="InterPro" id="IPR000490">
    <property type="entry name" value="Glyco_hydro_17"/>
</dbReference>
<name>D8RV66_SELML</name>
<dbReference type="HOGENOM" id="CLU_024953_1_2_1"/>
<dbReference type="PANTHER" id="PTHR32227">
    <property type="entry name" value="GLUCAN ENDO-1,3-BETA-GLUCOSIDASE BG1-RELATED-RELATED"/>
    <property type="match status" value="1"/>
</dbReference>
<dbReference type="EC" id="3.2.1.39" evidence="3"/>
<dbReference type="GO" id="GO:0042973">
    <property type="term" value="F:glucan endo-1,3-beta-D-glucosidase activity"/>
    <property type="evidence" value="ECO:0007669"/>
    <property type="project" value="UniProtKB-EC"/>
</dbReference>
<dbReference type="OMA" id="RIAMTNY"/>
<proteinExistence type="inferred from homology"/>
<evidence type="ECO:0000256" key="7">
    <source>
        <dbReference type="RuleBase" id="RU004335"/>
    </source>
</evidence>
<organism evidence="10">
    <name type="scientific">Selaginella moellendorffii</name>
    <name type="common">Spikemoss</name>
    <dbReference type="NCBI Taxonomy" id="88036"/>
    <lineage>
        <taxon>Eukaryota</taxon>
        <taxon>Viridiplantae</taxon>
        <taxon>Streptophyta</taxon>
        <taxon>Embryophyta</taxon>
        <taxon>Tracheophyta</taxon>
        <taxon>Lycopodiopsida</taxon>
        <taxon>Selaginellales</taxon>
        <taxon>Selaginellaceae</taxon>
        <taxon>Selaginella</taxon>
    </lineage>
</organism>
<reference evidence="9 10" key="1">
    <citation type="journal article" date="2011" name="Science">
        <title>The Selaginella genome identifies genetic changes associated with the evolution of vascular plants.</title>
        <authorList>
            <person name="Banks J.A."/>
            <person name="Nishiyama T."/>
            <person name="Hasebe M."/>
            <person name="Bowman J.L."/>
            <person name="Gribskov M."/>
            <person name="dePamphilis C."/>
            <person name="Albert V.A."/>
            <person name="Aono N."/>
            <person name="Aoyama T."/>
            <person name="Ambrose B.A."/>
            <person name="Ashton N.W."/>
            <person name="Axtell M.J."/>
            <person name="Barker E."/>
            <person name="Barker M.S."/>
            <person name="Bennetzen J.L."/>
            <person name="Bonawitz N.D."/>
            <person name="Chapple C."/>
            <person name="Cheng C."/>
            <person name="Correa L.G."/>
            <person name="Dacre M."/>
            <person name="DeBarry J."/>
            <person name="Dreyer I."/>
            <person name="Elias M."/>
            <person name="Engstrom E.M."/>
            <person name="Estelle M."/>
            <person name="Feng L."/>
            <person name="Finet C."/>
            <person name="Floyd S.K."/>
            <person name="Frommer W.B."/>
            <person name="Fujita T."/>
            <person name="Gramzow L."/>
            <person name="Gutensohn M."/>
            <person name="Harholt J."/>
            <person name="Hattori M."/>
            <person name="Heyl A."/>
            <person name="Hirai T."/>
            <person name="Hiwatashi Y."/>
            <person name="Ishikawa M."/>
            <person name="Iwata M."/>
            <person name="Karol K.G."/>
            <person name="Koehler B."/>
            <person name="Kolukisaoglu U."/>
            <person name="Kubo M."/>
            <person name="Kurata T."/>
            <person name="Lalonde S."/>
            <person name="Li K."/>
            <person name="Li Y."/>
            <person name="Litt A."/>
            <person name="Lyons E."/>
            <person name="Manning G."/>
            <person name="Maruyama T."/>
            <person name="Michael T.P."/>
            <person name="Mikami K."/>
            <person name="Miyazaki S."/>
            <person name="Morinaga S."/>
            <person name="Murata T."/>
            <person name="Mueller-Roeber B."/>
            <person name="Nelson D.R."/>
            <person name="Obara M."/>
            <person name="Oguri Y."/>
            <person name="Olmstead R.G."/>
            <person name="Onodera N."/>
            <person name="Petersen B.L."/>
            <person name="Pils B."/>
            <person name="Prigge M."/>
            <person name="Rensing S.A."/>
            <person name="Riano-Pachon D.M."/>
            <person name="Roberts A.W."/>
            <person name="Sato Y."/>
            <person name="Scheller H.V."/>
            <person name="Schulz B."/>
            <person name="Schulz C."/>
            <person name="Shakirov E.V."/>
            <person name="Shibagaki N."/>
            <person name="Shinohara N."/>
            <person name="Shippen D.E."/>
            <person name="Soerensen I."/>
            <person name="Sotooka R."/>
            <person name="Sugimoto N."/>
            <person name="Sugita M."/>
            <person name="Sumikawa N."/>
            <person name="Tanurdzic M."/>
            <person name="Theissen G."/>
            <person name="Ulvskov P."/>
            <person name="Wakazuki S."/>
            <person name="Weng J.K."/>
            <person name="Willats W.W."/>
            <person name="Wipf D."/>
            <person name="Wolf P.G."/>
            <person name="Yang L."/>
            <person name="Zimmer A.D."/>
            <person name="Zhu Q."/>
            <person name="Mitros T."/>
            <person name="Hellsten U."/>
            <person name="Loque D."/>
            <person name="Otillar R."/>
            <person name="Salamov A."/>
            <person name="Schmutz J."/>
            <person name="Shapiro H."/>
            <person name="Lindquist E."/>
            <person name="Lucas S."/>
            <person name="Rokhsar D."/>
            <person name="Grigoriev I.V."/>
        </authorList>
    </citation>
    <scope>NUCLEOTIDE SEQUENCE [LARGE SCALE GENOMIC DNA]</scope>
</reference>
<keyword evidence="5 8" id="KW-0378">Hydrolase</keyword>
<dbReference type="InterPro" id="IPR017853">
    <property type="entry name" value="GH"/>
</dbReference>
<evidence type="ECO:0000256" key="3">
    <source>
        <dbReference type="ARBA" id="ARBA00012780"/>
    </source>
</evidence>
<dbReference type="GO" id="GO:0005975">
    <property type="term" value="P:carbohydrate metabolic process"/>
    <property type="evidence" value="ECO:0007669"/>
    <property type="project" value="InterPro"/>
</dbReference>
<evidence type="ECO:0000313" key="9">
    <source>
        <dbReference type="EMBL" id="EFJ23720.1"/>
    </source>
</evidence>
<comment type="similarity">
    <text evidence="2 7">Belongs to the glycosyl hydrolase 17 family.</text>
</comment>
<dbReference type="InParanoid" id="D8RV66"/>
<dbReference type="Gene3D" id="3.20.20.80">
    <property type="entry name" value="Glycosidases"/>
    <property type="match status" value="1"/>
</dbReference>
<protein>
    <recommendedName>
        <fullName evidence="3">glucan endo-1,3-beta-D-glucosidase</fullName>
        <ecNumber evidence="3">3.2.1.39</ecNumber>
    </recommendedName>
</protein>
<keyword evidence="4" id="KW-0732">Signal</keyword>
<dbReference type="EMBL" id="GL377591">
    <property type="protein sequence ID" value="EFJ23720.1"/>
    <property type="molecule type" value="Genomic_DNA"/>
</dbReference>
<dbReference type="SUPFAM" id="SSF51445">
    <property type="entry name" value="(Trans)glycosidases"/>
    <property type="match status" value="1"/>
</dbReference>
<sequence>SSTSSIGVNYGRMSDNLPSPAQAAQLLIQHGITKVKLYDADPSVISAFASTGIQIAVSMYNEVIWQLASSQEQADSWLASAILPHLAANASIEMILLGNEVLTRADPALAPQLVPAMRNLHKTLVTRGLDSRIKLTTSHAMDVLDFSRSFPPSAGIFRPGMEETMKPLLDFLAETSSPFLIDAYPYFAYRDDKGEHIDLEFALLDPNSSGTTDWITGLHYPTMLDAQVDTIYAAMGRLGYGNGEVRVIVGETGWPSAGDERNFGAGMENARKFVQNLVRRQQQGLGTPLHPEVSIESYIFALFNEDLKQGSTAERNFGLFYPNMTQVYSVEFSLNMFK</sequence>
<dbReference type="AlphaFoldDB" id="D8RV66"/>
<dbReference type="InterPro" id="IPR044965">
    <property type="entry name" value="Glyco_hydro_17_plant"/>
</dbReference>
<keyword evidence="6 8" id="KW-0326">Glycosidase</keyword>
<dbReference type="Pfam" id="PF00332">
    <property type="entry name" value="Glyco_hydro_17"/>
    <property type="match status" value="1"/>
</dbReference>
<dbReference type="Proteomes" id="UP000001514">
    <property type="component" value="Unassembled WGS sequence"/>
</dbReference>
<evidence type="ECO:0000313" key="10">
    <source>
        <dbReference type="Proteomes" id="UP000001514"/>
    </source>
</evidence>
<dbReference type="FunFam" id="3.20.20.80:FF:000005">
    <property type="entry name" value="Glucan endo-1,3-beta-glucosidase 14"/>
    <property type="match status" value="1"/>
</dbReference>
<evidence type="ECO:0000256" key="2">
    <source>
        <dbReference type="ARBA" id="ARBA00008773"/>
    </source>
</evidence>
<dbReference type="eggNOG" id="ENOG502SK5Q">
    <property type="taxonomic scope" value="Eukaryota"/>
</dbReference>
<accession>D8RV66</accession>
<keyword evidence="10" id="KW-1185">Reference proteome</keyword>
<comment type="catalytic activity">
    <reaction evidence="1">
        <text>Hydrolysis of (1-&gt;3)-beta-D-glucosidic linkages in (1-&gt;3)-beta-D-glucans.</text>
        <dbReference type="EC" id="3.2.1.39"/>
    </reaction>
</comment>
<dbReference type="KEGG" id="smo:SELMODRAFT_102512"/>
<evidence type="ECO:0000256" key="5">
    <source>
        <dbReference type="ARBA" id="ARBA00022801"/>
    </source>
</evidence>
<gene>
    <name evidence="9" type="ORF">SELMODRAFT_102512</name>
</gene>
<evidence type="ECO:0000256" key="4">
    <source>
        <dbReference type="ARBA" id="ARBA00022729"/>
    </source>
</evidence>
<evidence type="ECO:0000256" key="1">
    <source>
        <dbReference type="ARBA" id="ARBA00000382"/>
    </source>
</evidence>